<dbReference type="PANTHER" id="PTHR22625">
    <property type="entry name" value="PLEXIN"/>
    <property type="match status" value="1"/>
</dbReference>
<evidence type="ECO:0000256" key="3">
    <source>
        <dbReference type="ARBA" id="ARBA00023157"/>
    </source>
</evidence>
<evidence type="ECO:0000313" key="8">
    <source>
        <dbReference type="Proteomes" id="UP000236370"/>
    </source>
</evidence>
<evidence type="ECO:0000256" key="2">
    <source>
        <dbReference type="ARBA" id="ARBA00023136"/>
    </source>
</evidence>
<dbReference type="GO" id="GO:0016020">
    <property type="term" value="C:membrane"/>
    <property type="evidence" value="ECO:0007669"/>
    <property type="project" value="UniProtKB-SubCell"/>
</dbReference>
<evidence type="ECO:0000256" key="1">
    <source>
        <dbReference type="ARBA" id="ARBA00004370"/>
    </source>
</evidence>
<keyword evidence="2" id="KW-0472">Membrane</keyword>
<organism evidence="7 8">
    <name type="scientific">Pan troglodytes</name>
    <name type="common">Chimpanzee</name>
    <dbReference type="NCBI Taxonomy" id="9598"/>
    <lineage>
        <taxon>Eukaryota</taxon>
        <taxon>Metazoa</taxon>
        <taxon>Chordata</taxon>
        <taxon>Craniata</taxon>
        <taxon>Vertebrata</taxon>
        <taxon>Euteleostomi</taxon>
        <taxon>Mammalia</taxon>
        <taxon>Eutheria</taxon>
        <taxon>Euarchontoglires</taxon>
        <taxon>Primates</taxon>
        <taxon>Haplorrhini</taxon>
        <taxon>Catarrhini</taxon>
        <taxon>Hominidae</taxon>
        <taxon>Pan</taxon>
    </lineage>
</organism>
<dbReference type="InterPro" id="IPR031148">
    <property type="entry name" value="Plexin"/>
</dbReference>
<dbReference type="Pfam" id="PF01437">
    <property type="entry name" value="PSI"/>
    <property type="match status" value="1"/>
</dbReference>
<reference evidence="7 8" key="1">
    <citation type="submission" date="2017-12" db="EMBL/GenBank/DDBJ databases">
        <title>High-resolution comparative analysis of great ape genomes.</title>
        <authorList>
            <person name="Pollen A."/>
            <person name="Hastie A."/>
            <person name="Hormozdiari F."/>
            <person name="Dougherty M."/>
            <person name="Liu R."/>
            <person name="Chaisson M."/>
            <person name="Hoppe E."/>
            <person name="Hill C."/>
            <person name="Pang A."/>
            <person name="Hillier L."/>
            <person name="Baker C."/>
            <person name="Armstrong J."/>
            <person name="Shendure J."/>
            <person name="Paten B."/>
            <person name="Wilson R."/>
            <person name="Chao H."/>
            <person name="Schneider V."/>
            <person name="Ventura M."/>
            <person name="Kronenberg Z."/>
            <person name="Murali S."/>
            <person name="Gordon D."/>
            <person name="Cantsilieris S."/>
            <person name="Munson K."/>
            <person name="Nelson B."/>
            <person name="Raja A."/>
            <person name="Underwood J."/>
            <person name="Diekhans M."/>
            <person name="Fiddes I."/>
            <person name="Haussler D."/>
            <person name="Eichler E."/>
        </authorList>
    </citation>
    <scope>NUCLEOTIDE SEQUENCE [LARGE SCALE GENOMIC DNA]</scope>
    <source>
        <strain evidence="7">Yerkes chimp pedigree #C0471</strain>
    </source>
</reference>
<dbReference type="GO" id="GO:0017154">
    <property type="term" value="F:semaphorin receptor activity"/>
    <property type="evidence" value="ECO:0007669"/>
    <property type="project" value="InterPro"/>
</dbReference>
<protein>
    <submittedName>
        <fullName evidence="7">PLXND1 isoform 4</fullName>
    </submittedName>
</protein>
<accession>A0A2J8KAE9</accession>
<comment type="subcellular location">
    <subcellularLocation>
        <location evidence="1">Membrane</location>
    </subcellularLocation>
</comment>
<evidence type="ECO:0000256" key="5">
    <source>
        <dbReference type="PROSITE-ProRule" id="PRU00352"/>
    </source>
</evidence>
<keyword evidence="3" id="KW-1015">Disulfide bond</keyword>
<keyword evidence="4" id="KW-0325">Glycoprotein</keyword>
<dbReference type="InterPro" id="IPR001627">
    <property type="entry name" value="Semap_dom"/>
</dbReference>
<dbReference type="Gene3D" id="2.130.10.10">
    <property type="entry name" value="YVTN repeat-like/Quinoprotein amine dehydrogenase"/>
    <property type="match status" value="1"/>
</dbReference>
<dbReference type="InterPro" id="IPR013783">
    <property type="entry name" value="Ig-like_fold"/>
</dbReference>
<dbReference type="PROSITE" id="PS51004">
    <property type="entry name" value="SEMA"/>
    <property type="match status" value="1"/>
</dbReference>
<dbReference type="InterPro" id="IPR016201">
    <property type="entry name" value="PSI"/>
</dbReference>
<feature type="domain" description="Sema" evidence="6">
    <location>
        <begin position="1"/>
        <end position="38"/>
    </location>
</feature>
<evidence type="ECO:0000259" key="6">
    <source>
        <dbReference type="PROSITE" id="PS51004"/>
    </source>
</evidence>
<dbReference type="EMBL" id="NBAG03000380">
    <property type="protein sequence ID" value="PNI31959.1"/>
    <property type="molecule type" value="Genomic_DNA"/>
</dbReference>
<gene>
    <name evidence="7" type="ORF">CK820_G0040012</name>
</gene>
<dbReference type="InterPro" id="IPR002165">
    <property type="entry name" value="Plexin_repeat"/>
</dbReference>
<sequence>RVVTVAYGEPVHHVMQFDPADSGYLYLMTSHQMARVKVAACNVHSTCGDCVGAADAYCGWCALETRCTLQQDCANSSQQHFWTSASEGPSRCPAMTVLPAEIDVRQEYPTM</sequence>
<dbReference type="PANTHER" id="PTHR22625:SF7">
    <property type="entry name" value="PLEXIN-D1"/>
    <property type="match status" value="1"/>
</dbReference>
<evidence type="ECO:0000256" key="4">
    <source>
        <dbReference type="ARBA" id="ARBA00023180"/>
    </source>
</evidence>
<feature type="non-terminal residue" evidence="7">
    <location>
        <position position="1"/>
    </location>
</feature>
<comment type="caution">
    <text evidence="5">Lacks conserved residue(s) required for the propagation of feature annotation.</text>
</comment>
<evidence type="ECO:0000313" key="7">
    <source>
        <dbReference type="EMBL" id="PNI31959.1"/>
    </source>
</evidence>
<name>A0A2J8KAE9_PANTR</name>
<dbReference type="Proteomes" id="UP000236370">
    <property type="component" value="Unassembled WGS sequence"/>
</dbReference>
<dbReference type="SMART" id="SM00423">
    <property type="entry name" value="PSI"/>
    <property type="match status" value="1"/>
</dbReference>
<dbReference type="AlphaFoldDB" id="A0A2J8KAE9"/>
<dbReference type="SUPFAM" id="SSF103575">
    <property type="entry name" value="Plexin repeat"/>
    <property type="match status" value="1"/>
</dbReference>
<proteinExistence type="predicted"/>
<dbReference type="Gene3D" id="2.60.40.10">
    <property type="entry name" value="Immunoglobulins"/>
    <property type="match status" value="1"/>
</dbReference>
<comment type="caution">
    <text evidence="7">The sequence shown here is derived from an EMBL/GenBank/DDBJ whole genome shotgun (WGS) entry which is preliminary data.</text>
</comment>
<dbReference type="InterPro" id="IPR015943">
    <property type="entry name" value="WD40/YVTN_repeat-like_dom_sf"/>
</dbReference>